<evidence type="ECO:0000259" key="3">
    <source>
        <dbReference type="PROSITE" id="PS50056"/>
    </source>
</evidence>
<dbReference type="InterPro" id="IPR000387">
    <property type="entry name" value="Tyr_Pase_dom"/>
</dbReference>
<dbReference type="InterPro" id="IPR029021">
    <property type="entry name" value="Prot-tyrosine_phosphatase-like"/>
</dbReference>
<dbReference type="PANTHER" id="PTHR19134">
    <property type="entry name" value="RECEPTOR-TYPE TYROSINE-PROTEIN PHOSPHATASE"/>
    <property type="match status" value="1"/>
</dbReference>
<comment type="similarity">
    <text evidence="1">Belongs to the protein-tyrosine phosphatase family.</text>
</comment>
<dbReference type="CDD" id="cd00047">
    <property type="entry name" value="PTPc"/>
    <property type="match status" value="1"/>
</dbReference>
<name>S5DR35_9VIRU</name>
<dbReference type="PANTHER" id="PTHR19134:SF449">
    <property type="entry name" value="TYROSINE-PROTEIN PHOSPHATASE 1"/>
    <property type="match status" value="1"/>
</dbReference>
<evidence type="ECO:0000259" key="2">
    <source>
        <dbReference type="PROSITE" id="PS50055"/>
    </source>
</evidence>
<dbReference type="EMBL" id="KC752226">
    <property type="protein sequence ID" value="AGQ20133.1"/>
    <property type="molecule type" value="Genomic_DNA"/>
</dbReference>
<organism evidence="4">
    <name type="scientific">Apophua simplicipes ichnovirus</name>
    <dbReference type="NCBI Taxonomy" id="1329648"/>
    <lineage>
        <taxon>Viruses</taxon>
        <taxon>Viruses incertae sedis</taxon>
        <taxon>Polydnaviriformidae</taxon>
        <taxon>Ichnoviriform</taxon>
    </lineage>
</organism>
<reference evidence="4" key="1">
    <citation type="journal article" date="2013" name="J. Gen. Virol.">
        <title>Ultrastructural and genomic characterization of a second banchine polydnavirus confirms the existence of shared features within this ichnovirus lineage.</title>
        <authorList>
            <person name="Djoumad A."/>
            <person name="Stoltz D."/>
            <person name="Beliveau C."/>
            <person name="Boyle B."/>
            <person name="Kuhn L."/>
            <person name="Cusson M."/>
        </authorList>
    </citation>
    <scope>NUCLEOTIDE SEQUENCE</scope>
</reference>
<dbReference type="InterPro" id="IPR000242">
    <property type="entry name" value="PTP_cat"/>
</dbReference>
<sequence>MADSTVSLKMNYEIPNNATLQTQYQTVSDNTNFFLFDRVRGTSTPLSTDAFENLQNNIKNRRAAVPCWDHSRVILSKVDSTTGEDSTYDRANYVDGFSIGKKFIATQAPKAETVDNFLDMVWQNRCRYIVVLTKIIENNEEKCYPYWLTHIGYKKTEKYIVTTKKINEFEEHTKYILKLKNRKIAKEFCIITLYHYTDWPENGTPANVLQFAGLASSINMDYKDYRFYEKEAAGPIVVHGSAGAGRTGTYCAIDYCMDQYLQTKTVDVFTAVRRIRSMCHSSVMNVDQYKVIFCVLKEFIDFLAQYSE</sequence>
<feature type="domain" description="Tyrosine-protein phosphatase" evidence="2">
    <location>
        <begin position="20"/>
        <end position="299"/>
    </location>
</feature>
<dbReference type="PROSITE" id="PS50056">
    <property type="entry name" value="TYR_PHOSPHATASE_2"/>
    <property type="match status" value="1"/>
</dbReference>
<dbReference type="SMART" id="SM00194">
    <property type="entry name" value="PTPc"/>
    <property type="match status" value="1"/>
</dbReference>
<dbReference type="Pfam" id="PF00102">
    <property type="entry name" value="Y_phosphatase"/>
    <property type="match status" value="1"/>
</dbReference>
<evidence type="ECO:0000256" key="1">
    <source>
        <dbReference type="ARBA" id="ARBA00009580"/>
    </source>
</evidence>
<feature type="domain" description="Tyrosine specific protein phosphatases" evidence="3">
    <location>
        <begin position="209"/>
        <end position="290"/>
    </location>
</feature>
<evidence type="ECO:0000313" key="4">
    <source>
        <dbReference type="EMBL" id="AGQ20133.1"/>
    </source>
</evidence>
<dbReference type="Gene3D" id="3.90.190.10">
    <property type="entry name" value="Protein tyrosine phosphatase superfamily"/>
    <property type="match status" value="1"/>
</dbReference>
<accession>S5DR35</accession>
<dbReference type="PROSITE" id="PS50055">
    <property type="entry name" value="TYR_PHOSPHATASE_PTP"/>
    <property type="match status" value="1"/>
</dbReference>
<dbReference type="GO" id="GO:0004725">
    <property type="term" value="F:protein tyrosine phosphatase activity"/>
    <property type="evidence" value="ECO:0007669"/>
    <property type="project" value="InterPro"/>
</dbReference>
<protein>
    <submittedName>
        <fullName evidence="4">AsIV-cont00020-ORF1</fullName>
    </submittedName>
</protein>
<dbReference type="InterPro" id="IPR003595">
    <property type="entry name" value="Tyr_Pase_cat"/>
</dbReference>
<dbReference type="PRINTS" id="PR00700">
    <property type="entry name" value="PRTYPHPHTASE"/>
</dbReference>
<dbReference type="SUPFAM" id="SSF52799">
    <property type="entry name" value="(Phosphotyrosine protein) phosphatases II"/>
    <property type="match status" value="1"/>
</dbReference>
<dbReference type="InterPro" id="IPR050348">
    <property type="entry name" value="Protein-Tyr_Phosphatase"/>
</dbReference>
<dbReference type="SMART" id="SM00404">
    <property type="entry name" value="PTPc_motif"/>
    <property type="match status" value="1"/>
</dbReference>
<proteinExistence type="inferred from homology"/>